<comment type="cofactor">
    <cofactor evidence="1">
        <name>Mg(2+)</name>
        <dbReference type="ChEBI" id="CHEBI:18420"/>
    </cofactor>
</comment>
<organism evidence="27 28">
    <name type="scientific">Candidatus Nomurabacteria bacterium GW2011_GWB1_37_5</name>
    <dbReference type="NCBI Taxonomy" id="1618742"/>
    <lineage>
        <taxon>Bacteria</taxon>
        <taxon>Candidatus Nomuraibacteriota</taxon>
    </lineage>
</organism>
<comment type="similarity">
    <text evidence="3 25">Belongs to the Nudix hydrolase family.</text>
</comment>
<dbReference type="InterPro" id="IPR015797">
    <property type="entry name" value="NUDIX_hydrolase-like_dom_sf"/>
</dbReference>
<evidence type="ECO:0000256" key="20">
    <source>
        <dbReference type="ARBA" id="ARBA00032071"/>
    </source>
</evidence>
<keyword evidence="7 25" id="KW-0378">Hydrolase</keyword>
<evidence type="ECO:0000256" key="5">
    <source>
        <dbReference type="ARBA" id="ARBA00022490"/>
    </source>
</evidence>
<evidence type="ECO:0000256" key="24">
    <source>
        <dbReference type="ARBA" id="ARBA00053094"/>
    </source>
</evidence>
<dbReference type="Gene3D" id="3.90.79.10">
    <property type="entry name" value="Nucleoside Triphosphate Pyrophosphohydrolase"/>
    <property type="match status" value="1"/>
</dbReference>
<evidence type="ECO:0000256" key="3">
    <source>
        <dbReference type="ARBA" id="ARBA00005582"/>
    </source>
</evidence>
<evidence type="ECO:0000256" key="21">
    <source>
        <dbReference type="ARBA" id="ARBA00048002"/>
    </source>
</evidence>
<dbReference type="InterPro" id="IPR003563">
    <property type="entry name" value="8ODP"/>
</dbReference>
<gene>
    <name evidence="27" type="ORF">US50_C0002G0023</name>
</gene>
<dbReference type="AlphaFoldDB" id="A0A0G0GY94"/>
<dbReference type="PROSITE" id="PS51462">
    <property type="entry name" value="NUDIX"/>
    <property type="match status" value="1"/>
</dbReference>
<dbReference type="Proteomes" id="UP000033876">
    <property type="component" value="Unassembled WGS sequence"/>
</dbReference>
<sequence>MEEKVLLNATVCLLIKDDDVILGLKTKKIGAGCWNGYGGGIEEGETPIKAAIRELEEEVGVTALPEHLEKMAIVDFHNTKSDGDTFVCRVHFFVVKEWNGEPKETNEMVMITPTTFNKNNLPFNKMMPADREFFPLILNGKKIIAKAKYGPFQKELLENVIIQEVDYFSED</sequence>
<dbReference type="GO" id="GO:0005737">
    <property type="term" value="C:cytoplasm"/>
    <property type="evidence" value="ECO:0007669"/>
    <property type="project" value="UniProtKB-SubCell"/>
</dbReference>
<dbReference type="InterPro" id="IPR020084">
    <property type="entry name" value="NUDIX_hydrolase_CS"/>
</dbReference>
<dbReference type="PRINTS" id="PR00502">
    <property type="entry name" value="NUDIXFAMILY"/>
</dbReference>
<dbReference type="InterPro" id="IPR000086">
    <property type="entry name" value="NUDIX_hydrolase_dom"/>
</dbReference>
<dbReference type="GO" id="GO:0008413">
    <property type="term" value="F:8-oxo-7,8-dihydroguanosine triphosphate pyrophosphatase activity"/>
    <property type="evidence" value="ECO:0007669"/>
    <property type="project" value="InterPro"/>
</dbReference>
<evidence type="ECO:0000256" key="12">
    <source>
        <dbReference type="ARBA" id="ARBA00024486"/>
    </source>
</evidence>
<dbReference type="PRINTS" id="PR01403">
    <property type="entry name" value="8OXTPHPHTASE"/>
</dbReference>
<comment type="catalytic activity">
    <reaction evidence="11">
        <text>2-oxo-dATP + H2O = 2-oxo-dAMP + diphosphate + H(+)</text>
        <dbReference type="Rhea" id="RHEA:31583"/>
        <dbReference type="ChEBI" id="CHEBI:15377"/>
        <dbReference type="ChEBI" id="CHEBI:15378"/>
        <dbReference type="ChEBI" id="CHEBI:33019"/>
        <dbReference type="ChEBI" id="CHEBI:63212"/>
        <dbReference type="ChEBI" id="CHEBI:77897"/>
        <dbReference type="EC" id="3.6.1.56"/>
    </reaction>
    <physiologicalReaction direction="left-to-right" evidence="11">
        <dbReference type="Rhea" id="RHEA:31584"/>
    </physiologicalReaction>
</comment>
<dbReference type="EC" id="3.6.1.56" evidence="14"/>
<evidence type="ECO:0000259" key="26">
    <source>
        <dbReference type="PROSITE" id="PS51462"/>
    </source>
</evidence>
<dbReference type="GO" id="GO:0008828">
    <property type="term" value="F:dATP diphosphatase activity"/>
    <property type="evidence" value="ECO:0007669"/>
    <property type="project" value="UniProtKB-EC"/>
</dbReference>
<evidence type="ECO:0000313" key="28">
    <source>
        <dbReference type="Proteomes" id="UP000033876"/>
    </source>
</evidence>
<evidence type="ECO:0000256" key="23">
    <source>
        <dbReference type="ARBA" id="ARBA00049032"/>
    </source>
</evidence>
<name>A0A0G0GY94_9BACT</name>
<evidence type="ECO:0000256" key="22">
    <source>
        <dbReference type="ARBA" id="ARBA00048894"/>
    </source>
</evidence>
<evidence type="ECO:0000256" key="6">
    <source>
        <dbReference type="ARBA" id="ARBA00022723"/>
    </source>
</evidence>
<dbReference type="SUPFAM" id="SSF55811">
    <property type="entry name" value="Nudix"/>
    <property type="match status" value="1"/>
</dbReference>
<keyword evidence="5" id="KW-0963">Cytoplasm</keyword>
<dbReference type="GO" id="GO:0003723">
    <property type="term" value="F:RNA binding"/>
    <property type="evidence" value="ECO:0007669"/>
    <property type="project" value="UniProtKB-KW"/>
</dbReference>
<comment type="subunit">
    <text evidence="4">Monomer.</text>
</comment>
<evidence type="ECO:0000256" key="16">
    <source>
        <dbReference type="ARBA" id="ARBA00029673"/>
    </source>
</evidence>
<dbReference type="EMBL" id="LBTF01000002">
    <property type="protein sequence ID" value="KKQ35963.1"/>
    <property type="molecule type" value="Genomic_DNA"/>
</dbReference>
<keyword evidence="8" id="KW-0460">Magnesium</keyword>
<comment type="catalytic activity">
    <reaction evidence="22">
        <text>O(6)-methyl-dGTP + H2O = O(6)-methyl-dGMP + diphosphate + H(+)</text>
        <dbReference type="Rhea" id="RHEA:67600"/>
        <dbReference type="ChEBI" id="CHEBI:15377"/>
        <dbReference type="ChEBI" id="CHEBI:15378"/>
        <dbReference type="ChEBI" id="CHEBI:33019"/>
        <dbReference type="ChEBI" id="CHEBI:169974"/>
        <dbReference type="ChEBI" id="CHEBI:169975"/>
    </reaction>
    <physiologicalReaction direction="left-to-right" evidence="22">
        <dbReference type="Rhea" id="RHEA:67601"/>
    </physiologicalReaction>
</comment>
<dbReference type="PANTHER" id="PTHR43758">
    <property type="entry name" value="7,8-DIHYDRO-8-OXOGUANINE TRIPHOSPHATASE"/>
    <property type="match status" value="1"/>
</dbReference>
<dbReference type="InterPro" id="IPR020476">
    <property type="entry name" value="Nudix_hydrolase"/>
</dbReference>
<evidence type="ECO:0000256" key="7">
    <source>
        <dbReference type="ARBA" id="ARBA00022801"/>
    </source>
</evidence>
<evidence type="ECO:0000256" key="25">
    <source>
        <dbReference type="RuleBase" id="RU003476"/>
    </source>
</evidence>
<comment type="subcellular location">
    <subcellularLocation>
        <location evidence="2">Cytoplasm</location>
    </subcellularLocation>
</comment>
<evidence type="ECO:0000256" key="19">
    <source>
        <dbReference type="ARBA" id="ARBA00031927"/>
    </source>
</evidence>
<evidence type="ECO:0000256" key="11">
    <source>
        <dbReference type="ARBA" id="ARBA00024459"/>
    </source>
</evidence>
<evidence type="ECO:0000256" key="18">
    <source>
        <dbReference type="ARBA" id="ARBA00030682"/>
    </source>
</evidence>
<dbReference type="GO" id="GO:0046872">
    <property type="term" value="F:metal ion binding"/>
    <property type="evidence" value="ECO:0007669"/>
    <property type="project" value="UniProtKB-KW"/>
</dbReference>
<evidence type="ECO:0000256" key="15">
    <source>
        <dbReference type="ARBA" id="ARBA00026218"/>
    </source>
</evidence>
<keyword evidence="6" id="KW-0479">Metal-binding</keyword>
<protein>
    <recommendedName>
        <fullName evidence="15">Oxidized purine nucleoside triphosphate hydrolase</fullName>
        <ecNumber evidence="14">3.6.1.56</ecNumber>
    </recommendedName>
    <alternativeName>
        <fullName evidence="19">2-hydroxy-dATP diphosphatase</fullName>
    </alternativeName>
    <alternativeName>
        <fullName evidence="18">7,8-dihydro-8-oxoguanine triphosphatase</fullName>
    </alternativeName>
    <alternativeName>
        <fullName evidence="17">8-oxo-dGTPase</fullName>
    </alternativeName>
    <alternativeName>
        <fullName evidence="20">Methylated purine nucleoside triphosphate hydrolase</fullName>
    </alternativeName>
    <alternativeName>
        <fullName evidence="16">Nucleoside diphosphate-linked moiety X motif 1</fullName>
    </alternativeName>
</protein>
<proteinExistence type="inferred from homology"/>
<dbReference type="GO" id="GO:0042262">
    <property type="term" value="P:DNA protection"/>
    <property type="evidence" value="ECO:0007669"/>
    <property type="project" value="InterPro"/>
</dbReference>
<comment type="catalytic activity">
    <reaction evidence="23">
        <text>N(6)-methyl-dATP + H2O = N(6)-methyl-dAMP + diphosphate + H(+)</text>
        <dbReference type="Rhea" id="RHEA:67604"/>
        <dbReference type="ChEBI" id="CHEBI:15377"/>
        <dbReference type="ChEBI" id="CHEBI:15378"/>
        <dbReference type="ChEBI" id="CHEBI:33019"/>
        <dbReference type="ChEBI" id="CHEBI:169976"/>
        <dbReference type="ChEBI" id="CHEBI:172872"/>
    </reaction>
    <physiologicalReaction direction="left-to-right" evidence="23">
        <dbReference type="Rhea" id="RHEA:67605"/>
    </physiologicalReaction>
</comment>
<evidence type="ECO:0000256" key="9">
    <source>
        <dbReference type="ARBA" id="ARBA00022884"/>
    </source>
</evidence>
<evidence type="ECO:0000313" key="27">
    <source>
        <dbReference type="EMBL" id="KKQ35963.1"/>
    </source>
</evidence>
<keyword evidence="9" id="KW-0694">RNA-binding</keyword>
<evidence type="ECO:0000256" key="10">
    <source>
        <dbReference type="ARBA" id="ARBA00024448"/>
    </source>
</evidence>
<dbReference type="PROSITE" id="PS00893">
    <property type="entry name" value="NUDIX_BOX"/>
    <property type="match status" value="1"/>
</dbReference>
<evidence type="ECO:0000256" key="14">
    <source>
        <dbReference type="ARBA" id="ARBA00026103"/>
    </source>
</evidence>
<evidence type="ECO:0000256" key="8">
    <source>
        <dbReference type="ARBA" id="ARBA00022842"/>
    </source>
</evidence>
<comment type="catalytic activity">
    <reaction evidence="12">
        <text>8-oxo-dGTP + H2O = 8-oxo-dGMP + diphosphate + H(+)</text>
        <dbReference type="Rhea" id="RHEA:31575"/>
        <dbReference type="ChEBI" id="CHEBI:15377"/>
        <dbReference type="ChEBI" id="CHEBI:15378"/>
        <dbReference type="ChEBI" id="CHEBI:33019"/>
        <dbReference type="ChEBI" id="CHEBI:63224"/>
        <dbReference type="ChEBI" id="CHEBI:77896"/>
    </reaction>
    <physiologicalReaction direction="left-to-right" evidence="12">
        <dbReference type="Rhea" id="RHEA:31576"/>
    </physiologicalReaction>
</comment>
<dbReference type="Pfam" id="PF00293">
    <property type="entry name" value="NUDIX"/>
    <property type="match status" value="1"/>
</dbReference>
<comment type="function">
    <text evidence="24">Oxidized purine nucleoside triphosphate hydrolase which is a prominent sanitizer of the oxidized nucleotide pool. Catalyzes the hydrolysis of 2-oxo-dATP (2-hydroxy-dATP) into 2-oxo-dAMP. Also has a significant hydrolase activity toward 2-oxo-ATP, 8-oxo-dGTP and 8-oxo-dATP. Through the hydrolysis of oxidized purine nucleoside triphosphates, prevents their incorporation into DNA and the subsequent transversions A:T to C:G and G:C to T:A. Also catalyzes the hydrolysis of methylated purine nucleoside triphosphate preventing their integration into DNA. Through this antimutagenic activity protects cells from oxidative stress.</text>
</comment>
<feature type="domain" description="Nudix hydrolase" evidence="26">
    <location>
        <begin position="4"/>
        <end position="134"/>
    </location>
</feature>
<evidence type="ECO:0000256" key="2">
    <source>
        <dbReference type="ARBA" id="ARBA00004496"/>
    </source>
</evidence>
<evidence type="ECO:0000256" key="13">
    <source>
        <dbReference type="ARBA" id="ARBA00024596"/>
    </source>
</evidence>
<evidence type="ECO:0000256" key="4">
    <source>
        <dbReference type="ARBA" id="ARBA00011245"/>
    </source>
</evidence>
<comment type="catalytic activity">
    <reaction evidence="13">
        <text>2-oxo-ATP + H2O = 2-oxo-AMP + diphosphate + H(+)</text>
        <dbReference type="Rhea" id="RHEA:67392"/>
        <dbReference type="ChEBI" id="CHEBI:15377"/>
        <dbReference type="ChEBI" id="CHEBI:15378"/>
        <dbReference type="ChEBI" id="CHEBI:33019"/>
        <dbReference type="ChEBI" id="CHEBI:71395"/>
        <dbReference type="ChEBI" id="CHEBI:172878"/>
    </reaction>
    <physiologicalReaction direction="left-to-right" evidence="13">
        <dbReference type="Rhea" id="RHEA:67393"/>
    </physiologicalReaction>
</comment>
<evidence type="ECO:0000256" key="1">
    <source>
        <dbReference type="ARBA" id="ARBA00001946"/>
    </source>
</evidence>
<accession>A0A0G0GY94</accession>
<comment type="catalytic activity">
    <reaction evidence="21">
        <text>N(6)-methyl-ATP + H2O = N(6)-methyl-AMP + diphosphate + H(+)</text>
        <dbReference type="Rhea" id="RHEA:67608"/>
        <dbReference type="ChEBI" id="CHEBI:15377"/>
        <dbReference type="ChEBI" id="CHEBI:15378"/>
        <dbReference type="ChEBI" id="CHEBI:33019"/>
        <dbReference type="ChEBI" id="CHEBI:144842"/>
        <dbReference type="ChEBI" id="CHEBI:172873"/>
    </reaction>
    <physiologicalReaction direction="left-to-right" evidence="21">
        <dbReference type="Rhea" id="RHEA:67609"/>
    </physiologicalReaction>
</comment>
<evidence type="ECO:0000256" key="17">
    <source>
        <dbReference type="ARBA" id="ARBA00030634"/>
    </source>
</evidence>
<dbReference type="PANTHER" id="PTHR43758:SF2">
    <property type="entry name" value="OXIDIZED PURINE NUCLEOSIDE TRIPHOSPHATE HYDROLASE"/>
    <property type="match status" value="1"/>
</dbReference>
<comment type="catalytic activity">
    <reaction evidence="10">
        <text>8-oxo-dATP + H2O = 8-oxo-dAMP + diphosphate + H(+)</text>
        <dbReference type="Rhea" id="RHEA:65396"/>
        <dbReference type="ChEBI" id="CHEBI:15377"/>
        <dbReference type="ChEBI" id="CHEBI:15378"/>
        <dbReference type="ChEBI" id="CHEBI:33019"/>
        <dbReference type="ChEBI" id="CHEBI:71361"/>
        <dbReference type="ChEBI" id="CHEBI:172871"/>
    </reaction>
    <physiologicalReaction direction="left-to-right" evidence="10">
        <dbReference type="Rhea" id="RHEA:65397"/>
    </physiologicalReaction>
</comment>
<comment type="caution">
    <text evidence="27">The sequence shown here is derived from an EMBL/GenBank/DDBJ whole genome shotgun (WGS) entry which is preliminary data.</text>
</comment>
<reference evidence="27 28" key="1">
    <citation type="journal article" date="2015" name="Nature">
        <title>rRNA introns, odd ribosomes, and small enigmatic genomes across a large radiation of phyla.</title>
        <authorList>
            <person name="Brown C.T."/>
            <person name="Hug L.A."/>
            <person name="Thomas B.C."/>
            <person name="Sharon I."/>
            <person name="Castelle C.J."/>
            <person name="Singh A."/>
            <person name="Wilkins M.J."/>
            <person name="Williams K.H."/>
            <person name="Banfield J.F."/>
        </authorList>
    </citation>
    <scope>NUCLEOTIDE SEQUENCE [LARGE SCALE GENOMIC DNA]</scope>
</reference>